<dbReference type="PANTHER" id="PTHR24198">
    <property type="entry name" value="ANKYRIN REPEAT AND PROTEIN KINASE DOMAIN-CONTAINING PROTEIN"/>
    <property type="match status" value="1"/>
</dbReference>
<evidence type="ECO:0000256" key="3">
    <source>
        <dbReference type="PROSITE-ProRule" id="PRU00023"/>
    </source>
</evidence>
<evidence type="ECO:0000256" key="5">
    <source>
        <dbReference type="SAM" id="SignalP"/>
    </source>
</evidence>
<feature type="repeat" description="ANK" evidence="3">
    <location>
        <begin position="122"/>
        <end position="154"/>
    </location>
</feature>
<dbReference type="Pfam" id="PF12796">
    <property type="entry name" value="Ank_2"/>
    <property type="match status" value="2"/>
</dbReference>
<dbReference type="Proteomes" id="UP000252355">
    <property type="component" value="Unassembled WGS sequence"/>
</dbReference>
<keyword evidence="2 3" id="KW-0040">ANK repeat</keyword>
<dbReference type="InterPro" id="IPR036770">
    <property type="entry name" value="Ankyrin_rpt-contain_sf"/>
</dbReference>
<dbReference type="EMBL" id="QOQW01000016">
    <property type="protein sequence ID" value="RCK79082.1"/>
    <property type="molecule type" value="Genomic_DNA"/>
</dbReference>
<organism evidence="6 7">
    <name type="scientific">Candidatus Ozemobacter sibiricus</name>
    <dbReference type="NCBI Taxonomy" id="2268124"/>
    <lineage>
        <taxon>Bacteria</taxon>
        <taxon>Candidatus Ozemobacteria</taxon>
        <taxon>Candidatus Ozemobacterales</taxon>
        <taxon>Candidatus Ozemobacteraceae</taxon>
        <taxon>Candidatus Ozemobacter</taxon>
    </lineage>
</organism>
<feature type="signal peptide" evidence="5">
    <location>
        <begin position="1"/>
        <end position="23"/>
    </location>
</feature>
<evidence type="ECO:0000256" key="4">
    <source>
        <dbReference type="SAM" id="MobiDB-lite"/>
    </source>
</evidence>
<dbReference type="SMART" id="SM00248">
    <property type="entry name" value="ANK"/>
    <property type="match status" value="7"/>
</dbReference>
<comment type="caution">
    <text evidence="6">The sequence shown here is derived from an EMBL/GenBank/DDBJ whole genome shotgun (WGS) entry which is preliminary data.</text>
</comment>
<reference evidence="6 7" key="1">
    <citation type="submission" date="2018-05" db="EMBL/GenBank/DDBJ databases">
        <title>A metagenomic window into the 2 km-deep terrestrial subsurface aquifer revealed taxonomically and functionally diverse microbial community comprising novel uncultured bacterial lineages.</title>
        <authorList>
            <person name="Kadnikov V.V."/>
            <person name="Mardanov A.V."/>
            <person name="Beletsky A.V."/>
            <person name="Banks D."/>
            <person name="Pimenov N.V."/>
            <person name="Frank Y.A."/>
            <person name="Karnachuk O.V."/>
            <person name="Ravin N.V."/>
        </authorList>
    </citation>
    <scope>NUCLEOTIDE SEQUENCE [LARGE SCALE GENOMIC DNA]</scope>
    <source>
        <strain evidence="6">BY5</strain>
    </source>
</reference>
<feature type="repeat" description="ANK" evidence="3">
    <location>
        <begin position="89"/>
        <end position="121"/>
    </location>
</feature>
<feature type="region of interest" description="Disordered" evidence="4">
    <location>
        <begin position="285"/>
        <end position="306"/>
    </location>
</feature>
<feature type="compositionally biased region" description="Low complexity" evidence="4">
    <location>
        <begin position="176"/>
        <end position="191"/>
    </location>
</feature>
<keyword evidence="1" id="KW-0677">Repeat</keyword>
<dbReference type="AlphaFoldDB" id="A0A367ZNW9"/>
<gene>
    <name evidence="6" type="ORF">OZSIB_0424</name>
</gene>
<accession>A0A367ZNW9</accession>
<feature type="repeat" description="ANK" evidence="3">
    <location>
        <begin position="224"/>
        <end position="256"/>
    </location>
</feature>
<feature type="compositionally biased region" description="Acidic residues" evidence="4">
    <location>
        <begin position="192"/>
        <end position="201"/>
    </location>
</feature>
<dbReference type="InterPro" id="IPR002110">
    <property type="entry name" value="Ankyrin_rpt"/>
</dbReference>
<dbReference type="PROSITE" id="PS50088">
    <property type="entry name" value="ANK_REPEAT"/>
    <property type="match status" value="4"/>
</dbReference>
<dbReference type="PROSITE" id="PS50297">
    <property type="entry name" value="ANK_REP_REGION"/>
    <property type="match status" value="4"/>
</dbReference>
<evidence type="ECO:0000256" key="2">
    <source>
        <dbReference type="ARBA" id="ARBA00023043"/>
    </source>
</evidence>
<dbReference type="PRINTS" id="PR01415">
    <property type="entry name" value="ANKYRIN"/>
</dbReference>
<evidence type="ECO:0000313" key="7">
    <source>
        <dbReference type="Proteomes" id="UP000252355"/>
    </source>
</evidence>
<feature type="repeat" description="ANK" evidence="3">
    <location>
        <begin position="56"/>
        <end position="88"/>
    </location>
</feature>
<evidence type="ECO:0000256" key="1">
    <source>
        <dbReference type="ARBA" id="ARBA00022737"/>
    </source>
</evidence>
<evidence type="ECO:0000313" key="6">
    <source>
        <dbReference type="EMBL" id="RCK79082.1"/>
    </source>
</evidence>
<keyword evidence="5" id="KW-0732">Signal</keyword>
<feature type="chain" id="PRO_5016670951" evidence="5">
    <location>
        <begin position="24"/>
        <end position="306"/>
    </location>
</feature>
<name>A0A367ZNW9_9BACT</name>
<feature type="region of interest" description="Disordered" evidence="4">
    <location>
        <begin position="167"/>
        <end position="202"/>
    </location>
</feature>
<dbReference type="PANTHER" id="PTHR24198:SF165">
    <property type="entry name" value="ANKYRIN REPEAT-CONTAINING PROTEIN-RELATED"/>
    <property type="match status" value="1"/>
</dbReference>
<sequence length="306" mass="31441">MRTSVRLFVVLLLALTGTGAALAAPIHAAVKADNLAKVTALLDKDPSLINLKTTKDGETPLHIAVGEGLATMTAFLLSRQADPNAASNDGTTPLLLAVGNEDIDLVKLLLAKGADVKRRDNDGAAALEIAAAVGSLDLVNLLLAKGADPRGKDKTGMTALHYAAGDVGPDEEEEAAPATGTAAAGAASPASAEEEGEDEDEVPRVEIYKALIAKGAEVNAQDEDGVTPLHAAAAAGEQEAVVYLLAKGADPNLKDKEGKTPYDWATEAEEPEIAKLLKAKMKFDTLHGGPGSAAPARPARRPATSR</sequence>
<proteinExistence type="predicted"/>
<dbReference type="SUPFAM" id="SSF48403">
    <property type="entry name" value="Ankyrin repeat"/>
    <property type="match status" value="1"/>
</dbReference>
<dbReference type="Gene3D" id="1.25.40.20">
    <property type="entry name" value="Ankyrin repeat-containing domain"/>
    <property type="match status" value="3"/>
</dbReference>
<protein>
    <submittedName>
        <fullName evidence="6">Ankyrin</fullName>
    </submittedName>
</protein>